<evidence type="ECO:0000313" key="3">
    <source>
        <dbReference type="Proteomes" id="UP001316184"/>
    </source>
</evidence>
<dbReference type="Proteomes" id="UP001316184">
    <property type="component" value="Chromosome"/>
</dbReference>
<dbReference type="InterPro" id="IPR019595">
    <property type="entry name" value="DUF2470"/>
</dbReference>
<keyword evidence="3" id="KW-1185">Reference proteome</keyword>
<dbReference type="RefSeq" id="WP_232402275.1">
    <property type="nucleotide sequence ID" value="NZ_CP102173.1"/>
</dbReference>
<gene>
    <name evidence="2" type="ORF">NQV15_17625</name>
</gene>
<dbReference type="EMBL" id="CP102173">
    <property type="protein sequence ID" value="UUP13646.1"/>
    <property type="molecule type" value="Genomic_DNA"/>
</dbReference>
<dbReference type="Pfam" id="PF10615">
    <property type="entry name" value="DUF2470"/>
    <property type="match status" value="1"/>
</dbReference>
<organism evidence="2 3">
    <name type="scientific">Aeromicrobium wangtongii</name>
    <dbReference type="NCBI Taxonomy" id="2969247"/>
    <lineage>
        <taxon>Bacteria</taxon>
        <taxon>Bacillati</taxon>
        <taxon>Actinomycetota</taxon>
        <taxon>Actinomycetes</taxon>
        <taxon>Propionibacteriales</taxon>
        <taxon>Nocardioidaceae</taxon>
        <taxon>Aeromicrobium</taxon>
    </lineage>
</organism>
<name>A0ABY5MCV3_9ACTN</name>
<feature type="domain" description="DUF2470" evidence="1">
    <location>
        <begin position="11"/>
        <end position="83"/>
    </location>
</feature>
<sequence length="99" mass="10490">MTTFSSDVVDAILGHMNGDHTADNLAIVRAFAEPAATSATMTGLDELGGTWDAIVDGEAQPVTIPWLGTVAERADVRREVVALYDAAVERLGLPARETH</sequence>
<evidence type="ECO:0000313" key="2">
    <source>
        <dbReference type="EMBL" id="UUP13646.1"/>
    </source>
</evidence>
<proteinExistence type="predicted"/>
<dbReference type="InterPro" id="IPR037119">
    <property type="entry name" value="Haem_oxidase_HugZ-like_sf"/>
</dbReference>
<reference evidence="2 3" key="1">
    <citation type="submission" date="2022-08" db="EMBL/GenBank/DDBJ databases">
        <title>novel species in genus Aeromicrobium.</title>
        <authorList>
            <person name="Ye L."/>
        </authorList>
    </citation>
    <scope>NUCLEOTIDE SEQUENCE [LARGE SCALE GENOMIC DNA]</scope>
    <source>
        <strain evidence="3">zg-Y1379</strain>
    </source>
</reference>
<accession>A0ABY5MCV3</accession>
<dbReference type="Gene3D" id="3.20.180.10">
    <property type="entry name" value="PNP-oxidase-like"/>
    <property type="match status" value="1"/>
</dbReference>
<evidence type="ECO:0000259" key="1">
    <source>
        <dbReference type="Pfam" id="PF10615"/>
    </source>
</evidence>
<protein>
    <submittedName>
        <fullName evidence="2">DUF2470 domain-containing protein</fullName>
    </submittedName>
</protein>